<dbReference type="EMBL" id="CAEZYZ010000164">
    <property type="protein sequence ID" value="CAB4754780.1"/>
    <property type="molecule type" value="Genomic_DNA"/>
</dbReference>
<organism evidence="1">
    <name type="scientific">freshwater metagenome</name>
    <dbReference type="NCBI Taxonomy" id="449393"/>
    <lineage>
        <taxon>unclassified sequences</taxon>
        <taxon>metagenomes</taxon>
        <taxon>ecological metagenomes</taxon>
    </lineage>
</organism>
<proteinExistence type="predicted"/>
<gene>
    <name evidence="1" type="ORF">UFOPK2810_01009</name>
</gene>
<dbReference type="Pfam" id="PF12502">
    <property type="entry name" value="DUF3710"/>
    <property type="match status" value="1"/>
</dbReference>
<reference evidence="1" key="1">
    <citation type="submission" date="2020-05" db="EMBL/GenBank/DDBJ databases">
        <authorList>
            <person name="Chiriac C."/>
            <person name="Salcher M."/>
            <person name="Ghai R."/>
            <person name="Kavagutti S V."/>
        </authorList>
    </citation>
    <scope>NUCLEOTIDE SEQUENCE</scope>
</reference>
<evidence type="ECO:0000313" key="1">
    <source>
        <dbReference type="EMBL" id="CAB4754780.1"/>
    </source>
</evidence>
<dbReference type="InterPro" id="IPR022183">
    <property type="entry name" value="DUF3710"/>
</dbReference>
<accession>A0A6J6U492</accession>
<protein>
    <submittedName>
        <fullName evidence="1">Unannotated protein</fullName>
    </submittedName>
</protein>
<name>A0A6J6U492_9ZZZZ</name>
<sequence length="210" mass="22226">MTDDVRADGPWDESEIDLGDGIERIDLGALLVPATEGMDLQVQVDEQTGSIVQVTLAMKECAVQVQPYAAPRSGGMWSDVRAQIKKSISTSGGLVEEADGPFGIELRAQIKPTDGGKSLQSVRFVGAEGPRWFLRAVFLGKASRPGPEAVALEAVVRGLVVVRGGDAMPVGAPITMRLPEALDAGGSSGRPPINPFERGPEITEIRWGLP</sequence>
<dbReference type="AlphaFoldDB" id="A0A6J6U492"/>